<feature type="non-terminal residue" evidence="2">
    <location>
        <position position="364"/>
    </location>
</feature>
<sequence length="364" mass="41391">MVEAQTSSNLPSGSLPLNIGGDLKTPAPRVPGHPTPYTRNEPAKRSRFKLSVDLRSPESVRLFQESVRKLRENAAGPSHIPARQVLPHTDVSSSGSVPEFLPDGYTPTAPHVKNRPLVTPRNDHFSRPVQTAAPVMDPTDHLSEPSDDLLASLANLDLHPMRHTYATHPRSHPHLLPEARFDLPYANPLPIPKLNSNAVDDIRDWISQVEYVGSANNWPDSEIFRRAILATTPRIREWFLCYRSKLTTWEKFRENLHASIFGASTQEAALAEMESAVWDMEKEQYFLYHSHIQRLAQRGRISSSITTRHMLRVLPPAWANHLEKIPFLSTDDILHHVQHLIQRFGDPRSNRTLQSKLETTYTRR</sequence>
<comment type="caution">
    <text evidence="2">The sequence shown here is derived from an EMBL/GenBank/DDBJ whole genome shotgun (WGS) entry which is preliminary data.</text>
</comment>
<dbReference type="OrthoDB" id="10386795at2759"/>
<evidence type="ECO:0000256" key="1">
    <source>
        <dbReference type="SAM" id="MobiDB-lite"/>
    </source>
</evidence>
<evidence type="ECO:0000313" key="2">
    <source>
        <dbReference type="EMBL" id="KAJ1949019.1"/>
    </source>
</evidence>
<name>A0A9W8DZQ7_9FUNG</name>
<reference evidence="2" key="1">
    <citation type="submission" date="2022-07" db="EMBL/GenBank/DDBJ databases">
        <title>Phylogenomic reconstructions and comparative analyses of Kickxellomycotina fungi.</title>
        <authorList>
            <person name="Reynolds N.K."/>
            <person name="Stajich J.E."/>
            <person name="Barry K."/>
            <person name="Grigoriev I.V."/>
            <person name="Crous P."/>
            <person name="Smith M.E."/>
        </authorList>
    </citation>
    <scope>NUCLEOTIDE SEQUENCE</scope>
    <source>
        <strain evidence="2">RSA 1196</strain>
    </source>
</reference>
<feature type="region of interest" description="Disordered" evidence="1">
    <location>
        <begin position="105"/>
        <end position="125"/>
    </location>
</feature>
<feature type="compositionally biased region" description="Low complexity" evidence="1">
    <location>
        <begin position="7"/>
        <end position="18"/>
    </location>
</feature>
<evidence type="ECO:0000313" key="3">
    <source>
        <dbReference type="Proteomes" id="UP001150925"/>
    </source>
</evidence>
<dbReference type="Proteomes" id="UP001150925">
    <property type="component" value="Unassembled WGS sequence"/>
</dbReference>
<gene>
    <name evidence="2" type="ORF">IWQ62_006805</name>
</gene>
<feature type="region of interest" description="Disordered" evidence="1">
    <location>
        <begin position="1"/>
        <end position="42"/>
    </location>
</feature>
<proteinExistence type="predicted"/>
<dbReference type="EMBL" id="JANBPY010004146">
    <property type="protein sequence ID" value="KAJ1949019.1"/>
    <property type="molecule type" value="Genomic_DNA"/>
</dbReference>
<accession>A0A9W8DZQ7</accession>
<keyword evidence="3" id="KW-1185">Reference proteome</keyword>
<organism evidence="2 3">
    <name type="scientific">Dispira parvispora</name>
    <dbReference type="NCBI Taxonomy" id="1520584"/>
    <lineage>
        <taxon>Eukaryota</taxon>
        <taxon>Fungi</taxon>
        <taxon>Fungi incertae sedis</taxon>
        <taxon>Zoopagomycota</taxon>
        <taxon>Kickxellomycotina</taxon>
        <taxon>Dimargaritomycetes</taxon>
        <taxon>Dimargaritales</taxon>
        <taxon>Dimargaritaceae</taxon>
        <taxon>Dispira</taxon>
    </lineage>
</organism>
<dbReference type="AlphaFoldDB" id="A0A9W8DZQ7"/>
<protein>
    <submittedName>
        <fullName evidence="2">Uncharacterized protein</fullName>
    </submittedName>
</protein>